<dbReference type="Proteomes" id="UP000294662">
    <property type="component" value="Unassembled WGS sequence"/>
</dbReference>
<proteinExistence type="inferred from homology"/>
<dbReference type="OrthoDB" id="9765195at2"/>
<name>A0A4R5EM13_9RHOB</name>
<dbReference type="GO" id="GO:0006096">
    <property type="term" value="P:glycolytic process"/>
    <property type="evidence" value="ECO:0007669"/>
    <property type="project" value="InterPro"/>
</dbReference>
<dbReference type="GO" id="GO:0005829">
    <property type="term" value="C:cytosol"/>
    <property type="evidence" value="ECO:0007669"/>
    <property type="project" value="TreeGrafter"/>
</dbReference>
<keyword evidence="5" id="KW-1185">Reference proteome</keyword>
<keyword evidence="1" id="KW-0808">Transferase</keyword>
<dbReference type="EMBL" id="SMFP01000012">
    <property type="protein sequence ID" value="TDE35592.1"/>
    <property type="molecule type" value="Genomic_DNA"/>
</dbReference>
<dbReference type="Gene3D" id="3.30.420.40">
    <property type="match status" value="1"/>
</dbReference>
<dbReference type="GO" id="GO:0005536">
    <property type="term" value="F:D-glucose binding"/>
    <property type="evidence" value="ECO:0007669"/>
    <property type="project" value="InterPro"/>
</dbReference>
<dbReference type="SUPFAM" id="SSF53067">
    <property type="entry name" value="Actin-like ATPase domain"/>
    <property type="match status" value="1"/>
</dbReference>
<dbReference type="PANTHER" id="PTHR47690:SF1">
    <property type="entry name" value="GLUCOKINASE"/>
    <property type="match status" value="1"/>
</dbReference>
<evidence type="ECO:0000256" key="2">
    <source>
        <dbReference type="ARBA" id="ARBA00022777"/>
    </source>
</evidence>
<sequence length="321" mass="33498">MGGPRMTILLADMGGTTTRLALLRGDGELQCTVGWSNDKYDGPGPLLLRYLRQCGDPALRGACIAIAGPVGPAASDELRLSNRDWHMQRNDLIALLRLPGQGALRVVNDLTALALALPELTAEQIRPLRPLAPPPQPLGNGQALVANCGTGFNVGLVKHTAAGPVTWEAELGHAALSATIVAELGAQAAHFPSIESLFSGPGLSRLHAARQGGAEIPAPSLVEAAGTDTAAQQTVTLMARLMGLLARDLIAAYLPRDGFYWAGSMARGVLGPPVSTPFPAQFLRATGAGPLREISETLPLWLITEDAAALCGLARLARADQ</sequence>
<evidence type="ECO:0000256" key="3">
    <source>
        <dbReference type="RuleBase" id="RU004046"/>
    </source>
</evidence>
<evidence type="ECO:0000313" key="4">
    <source>
        <dbReference type="EMBL" id="TDE35592.1"/>
    </source>
</evidence>
<dbReference type="Gene3D" id="3.40.367.20">
    <property type="match status" value="1"/>
</dbReference>
<dbReference type="AlphaFoldDB" id="A0A4R5EM13"/>
<dbReference type="InterPro" id="IPR003836">
    <property type="entry name" value="Glucokinase"/>
</dbReference>
<evidence type="ECO:0000256" key="1">
    <source>
        <dbReference type="ARBA" id="ARBA00022679"/>
    </source>
</evidence>
<dbReference type="CDD" id="cd24008">
    <property type="entry name" value="ASKHA_NBD_GLK"/>
    <property type="match status" value="1"/>
</dbReference>
<dbReference type="Pfam" id="PF02685">
    <property type="entry name" value="Glucokinase"/>
    <property type="match status" value="1"/>
</dbReference>
<dbReference type="InterPro" id="IPR043129">
    <property type="entry name" value="ATPase_NBD"/>
</dbReference>
<organism evidence="4 5">
    <name type="scientific">Antarcticimicrobium sediminis</name>
    <dbReference type="NCBI Taxonomy" id="2546227"/>
    <lineage>
        <taxon>Bacteria</taxon>
        <taxon>Pseudomonadati</taxon>
        <taxon>Pseudomonadota</taxon>
        <taxon>Alphaproteobacteria</taxon>
        <taxon>Rhodobacterales</taxon>
        <taxon>Paracoccaceae</taxon>
        <taxon>Antarcticimicrobium</taxon>
    </lineage>
</organism>
<keyword evidence="2 4" id="KW-0418">Kinase</keyword>
<comment type="similarity">
    <text evidence="3">Belongs to the bacterial glucokinase family.</text>
</comment>
<accession>A0A4R5EM13</accession>
<evidence type="ECO:0000313" key="5">
    <source>
        <dbReference type="Proteomes" id="UP000294662"/>
    </source>
</evidence>
<dbReference type="PANTHER" id="PTHR47690">
    <property type="entry name" value="GLUCOKINASE"/>
    <property type="match status" value="1"/>
</dbReference>
<dbReference type="GO" id="GO:0004340">
    <property type="term" value="F:glucokinase activity"/>
    <property type="evidence" value="ECO:0007669"/>
    <property type="project" value="InterPro"/>
</dbReference>
<reference evidence="4 5" key="1">
    <citation type="submission" date="2019-03" db="EMBL/GenBank/DDBJ databases">
        <authorList>
            <person name="Zhang S."/>
        </authorList>
    </citation>
    <scope>NUCLEOTIDE SEQUENCE [LARGE SCALE GENOMIC DNA]</scope>
    <source>
        <strain evidence="4 5">S4J41</strain>
    </source>
</reference>
<dbReference type="InterPro" id="IPR050201">
    <property type="entry name" value="Bacterial_glucokinase"/>
</dbReference>
<dbReference type="GO" id="GO:0005524">
    <property type="term" value="F:ATP binding"/>
    <property type="evidence" value="ECO:0007669"/>
    <property type="project" value="InterPro"/>
</dbReference>
<protein>
    <submittedName>
        <fullName evidence="4">Glucokinase</fullName>
    </submittedName>
</protein>
<comment type="caution">
    <text evidence="4">The sequence shown here is derived from an EMBL/GenBank/DDBJ whole genome shotgun (WGS) entry which is preliminary data.</text>
</comment>
<gene>
    <name evidence="4" type="ORF">E1B25_16690</name>
</gene>